<evidence type="ECO:0000313" key="3">
    <source>
        <dbReference type="EMBL" id="PPI83754.1"/>
    </source>
</evidence>
<sequence length="735" mass="79440">MATLPELLAHRASSHPSRTALQGPESAFSYGQMMQAASALADQLTRLGVRRVGLCGDNTVAWILADLACLLAGVVCVPVPVFFSRSQTEHLTERAGLDCLLSAAATDGGEHIGHGVWLKHLPVSVAGAWMPEQTAKITFTSGSTGTPKGVCLSVAQMTATTLALKERLAGIELERHLCILPLATLLENIAGVYLPLLMGSTVVVAPLHDLGMTGSSGLDIGQLVQGINEHRPQSLILVPELAMALVAAAEQHHLNSDSFRFLAVGGGRVSSDLLARGRVAGLPLYEGYGLSECSSVVALNVPNSEREGSVGKPLSHIRVRVDERGHILVGGNTHLGYLGDEPAGDEWLDTGDLGAREPEGFLSVSGRAKNLLITSFGRNISPEWLESELIQALGARQAVVFGDGDPRPSALLVVQDGRSPEALRTQLDSLNDTLPDYARLSGVYIRRQPLSQAEGHVTANGRPVRQQIQADLPTLLAGAFPVFMNLSDSKSDFSNTPGGSFMAFFDRLQSETAQARAHVTGAPVIEAIREGRFDLTGYTWFLTQAYHHVKHTVPLMMACGGRLPERLEFVRKALVEYIDEEYGHHEWILNDLAACGEDKDAIRHGTPDTSIELMVAYLYDRINRGNPAAFFGMVQVLEGTSIELATPLGEAIQKQLGLPDEAFSYLYSHGALDQEHFEFFRNLMNEITDPDDQQAIIEAARMVYRLYGDMLHSIPVVPVSVSGPTNRKGQRHEAA</sequence>
<dbReference type="SUPFAM" id="SSF48613">
    <property type="entry name" value="Heme oxygenase-like"/>
    <property type="match status" value="1"/>
</dbReference>
<dbReference type="InterPro" id="IPR042099">
    <property type="entry name" value="ANL_N_sf"/>
</dbReference>
<feature type="domain" description="AMP-dependent synthetase/ligase" evidence="2">
    <location>
        <begin position="9"/>
        <end position="329"/>
    </location>
</feature>
<evidence type="ECO:0000313" key="4">
    <source>
        <dbReference type="Proteomes" id="UP000239917"/>
    </source>
</evidence>
<proteinExistence type="predicted"/>
<organism evidence="3 4">
    <name type="scientific">Marinobacter maroccanus</name>
    <dbReference type="NCBI Taxonomy" id="2055143"/>
    <lineage>
        <taxon>Bacteria</taxon>
        <taxon>Pseudomonadati</taxon>
        <taxon>Pseudomonadota</taxon>
        <taxon>Gammaproteobacteria</taxon>
        <taxon>Pseudomonadales</taxon>
        <taxon>Marinobacteraceae</taxon>
        <taxon>Marinobacter</taxon>
    </lineage>
</organism>
<dbReference type="Pfam" id="PF00501">
    <property type="entry name" value="AMP-binding"/>
    <property type="match status" value="1"/>
</dbReference>
<evidence type="ECO:0000256" key="1">
    <source>
        <dbReference type="ARBA" id="ARBA00022598"/>
    </source>
</evidence>
<dbReference type="EMBL" id="PSSX01000011">
    <property type="protein sequence ID" value="PPI83754.1"/>
    <property type="molecule type" value="Genomic_DNA"/>
</dbReference>
<dbReference type="Gene3D" id="3.40.50.12780">
    <property type="entry name" value="N-terminal domain of ligase-like"/>
    <property type="match status" value="1"/>
</dbReference>
<keyword evidence="4" id="KW-1185">Reference proteome</keyword>
<evidence type="ECO:0000259" key="2">
    <source>
        <dbReference type="Pfam" id="PF00501"/>
    </source>
</evidence>
<protein>
    <submittedName>
        <fullName evidence="3">AMP-dependent synthetase</fullName>
    </submittedName>
</protein>
<dbReference type="PANTHER" id="PTHR43767:SF8">
    <property type="entry name" value="LONG-CHAIN-FATTY-ACID--COA LIGASE"/>
    <property type="match status" value="1"/>
</dbReference>
<dbReference type="InterPro" id="IPR016084">
    <property type="entry name" value="Haem_Oase-like_multi-hlx"/>
</dbReference>
<comment type="caution">
    <text evidence="3">The sequence shown here is derived from an EMBL/GenBank/DDBJ whole genome shotgun (WGS) entry which is preliminary data.</text>
</comment>
<reference evidence="3 4" key="1">
    <citation type="submission" date="2018-01" db="EMBL/GenBank/DDBJ databases">
        <title>Complete genome sequences of the type strains of Marinobacter flavimaris and Marinobacter maroccanus.</title>
        <authorList>
            <person name="Palau M."/>
            <person name="Boujida N."/>
            <person name="Manresa A."/>
            <person name="Minana-Galbis D."/>
        </authorList>
    </citation>
    <scope>NUCLEOTIDE SEQUENCE [LARGE SCALE GENOMIC DNA]</scope>
    <source>
        <strain evidence="3 4">N4</strain>
    </source>
</reference>
<dbReference type="PANTHER" id="PTHR43767">
    <property type="entry name" value="LONG-CHAIN-FATTY-ACID--COA LIGASE"/>
    <property type="match status" value="1"/>
</dbReference>
<gene>
    <name evidence="3" type="ORF">KEHDKFFH_13155</name>
</gene>
<name>A0A2S5Z958_9GAMM</name>
<dbReference type="SMART" id="SM01236">
    <property type="entry name" value="Haem_oxygenase_2"/>
    <property type="match status" value="1"/>
</dbReference>
<accession>A0A2S5Z958</accession>
<dbReference type="OrthoDB" id="9803968at2"/>
<dbReference type="SUPFAM" id="SSF56801">
    <property type="entry name" value="Acetyl-CoA synthetase-like"/>
    <property type="match status" value="1"/>
</dbReference>
<dbReference type="RefSeq" id="WP_104322346.1">
    <property type="nucleotide sequence ID" value="NZ_PSSX01000011.1"/>
</dbReference>
<dbReference type="Proteomes" id="UP000239917">
    <property type="component" value="Unassembled WGS sequence"/>
</dbReference>
<dbReference type="InterPro" id="IPR050237">
    <property type="entry name" value="ATP-dep_AMP-bd_enzyme"/>
</dbReference>
<dbReference type="InterPro" id="IPR020845">
    <property type="entry name" value="AMP-binding_CS"/>
</dbReference>
<dbReference type="Pfam" id="PF14518">
    <property type="entry name" value="Haem_oxygenas_2"/>
    <property type="match status" value="1"/>
</dbReference>
<dbReference type="GO" id="GO:0016874">
    <property type="term" value="F:ligase activity"/>
    <property type="evidence" value="ECO:0007669"/>
    <property type="project" value="UniProtKB-KW"/>
</dbReference>
<dbReference type="AlphaFoldDB" id="A0A2S5Z958"/>
<dbReference type="Gene3D" id="1.20.910.10">
    <property type="entry name" value="Heme oxygenase-like"/>
    <property type="match status" value="1"/>
</dbReference>
<dbReference type="InterPro" id="IPR000873">
    <property type="entry name" value="AMP-dep_synth/lig_dom"/>
</dbReference>
<keyword evidence="1" id="KW-0436">Ligase</keyword>
<dbReference type="PROSITE" id="PS00455">
    <property type="entry name" value="AMP_BINDING"/>
    <property type="match status" value="1"/>
</dbReference>